<keyword evidence="2" id="KW-1185">Reference proteome</keyword>
<name>W6Z7F1_COCMI</name>
<dbReference type="HOGENOM" id="CLU_1834809_0_0_1"/>
<dbReference type="Proteomes" id="UP000054032">
    <property type="component" value="Unassembled WGS sequence"/>
</dbReference>
<evidence type="ECO:0000313" key="2">
    <source>
        <dbReference type="Proteomes" id="UP000054032"/>
    </source>
</evidence>
<organism evidence="1 2">
    <name type="scientific">Bipolaris oryzae ATCC 44560</name>
    <dbReference type="NCBI Taxonomy" id="930090"/>
    <lineage>
        <taxon>Eukaryota</taxon>
        <taxon>Fungi</taxon>
        <taxon>Dikarya</taxon>
        <taxon>Ascomycota</taxon>
        <taxon>Pezizomycotina</taxon>
        <taxon>Dothideomycetes</taxon>
        <taxon>Pleosporomycetidae</taxon>
        <taxon>Pleosporales</taxon>
        <taxon>Pleosporineae</taxon>
        <taxon>Pleosporaceae</taxon>
        <taxon>Bipolaris</taxon>
    </lineage>
</organism>
<evidence type="ECO:0000313" key="1">
    <source>
        <dbReference type="EMBL" id="EUC45673.1"/>
    </source>
</evidence>
<dbReference type="EMBL" id="KI963980">
    <property type="protein sequence ID" value="EUC45673.1"/>
    <property type="molecule type" value="Genomic_DNA"/>
</dbReference>
<reference evidence="1 2" key="1">
    <citation type="journal article" date="2013" name="PLoS Genet.">
        <title>Comparative genome structure, secondary metabolite, and effector coding capacity across Cochliobolus pathogens.</title>
        <authorList>
            <person name="Condon B.J."/>
            <person name="Leng Y."/>
            <person name="Wu D."/>
            <person name="Bushley K.E."/>
            <person name="Ohm R.A."/>
            <person name="Otillar R."/>
            <person name="Martin J."/>
            <person name="Schackwitz W."/>
            <person name="Grimwood J."/>
            <person name="MohdZainudin N."/>
            <person name="Xue C."/>
            <person name="Wang R."/>
            <person name="Manning V.A."/>
            <person name="Dhillon B."/>
            <person name="Tu Z.J."/>
            <person name="Steffenson B.J."/>
            <person name="Salamov A."/>
            <person name="Sun H."/>
            <person name="Lowry S."/>
            <person name="LaButti K."/>
            <person name="Han J."/>
            <person name="Copeland A."/>
            <person name="Lindquist E."/>
            <person name="Barry K."/>
            <person name="Schmutz J."/>
            <person name="Baker S.E."/>
            <person name="Ciuffetti L.M."/>
            <person name="Grigoriev I.V."/>
            <person name="Zhong S."/>
            <person name="Turgeon B.G."/>
        </authorList>
    </citation>
    <scope>NUCLEOTIDE SEQUENCE [LARGE SCALE GENOMIC DNA]</scope>
    <source>
        <strain evidence="1 2">ATCC 44560</strain>
    </source>
</reference>
<accession>W6Z7F1</accession>
<protein>
    <submittedName>
        <fullName evidence="1">Uncharacterized protein</fullName>
    </submittedName>
</protein>
<dbReference type="AlphaFoldDB" id="W6Z7F1"/>
<gene>
    <name evidence="1" type="ORF">COCMIDRAFT_26222</name>
</gene>
<dbReference type="RefSeq" id="XP_007687815.1">
    <property type="nucleotide sequence ID" value="XM_007689625.1"/>
</dbReference>
<dbReference type="KEGG" id="bor:COCMIDRAFT_26222"/>
<proteinExistence type="predicted"/>
<sequence>MPHRYCLAQPLLSPPTARLTVAARLHSTLLLHPITSSSNVCPSSPSTTCASAPTPRARLRLRLRLRPRPSSRLNGPWPSILSIRSPSAACQPPRRALLCASLLRLSAGIAAKAESWVTFCNHGGGAIASRHVPDTSPIGG</sequence>
<dbReference type="GeneID" id="19120900"/>